<evidence type="ECO:0000256" key="1">
    <source>
        <dbReference type="SAM" id="Coils"/>
    </source>
</evidence>
<feature type="region of interest" description="Disordered" evidence="2">
    <location>
        <begin position="1"/>
        <end position="29"/>
    </location>
</feature>
<keyword evidence="4" id="KW-1185">Reference proteome</keyword>
<feature type="coiled-coil region" evidence="1">
    <location>
        <begin position="105"/>
        <end position="168"/>
    </location>
</feature>
<dbReference type="CDD" id="cd06503">
    <property type="entry name" value="ATP-synt_Fo_b"/>
    <property type="match status" value="1"/>
</dbReference>
<name>A0AAE4JVY5_9CYAN</name>
<dbReference type="EMBL" id="JAVMIP010000001">
    <property type="protein sequence ID" value="MDS3859543.1"/>
    <property type="molecule type" value="Genomic_DNA"/>
</dbReference>
<organism evidence="3 4">
    <name type="scientific">Pseudocalidococcus azoricus BACA0444</name>
    <dbReference type="NCBI Taxonomy" id="2918990"/>
    <lineage>
        <taxon>Bacteria</taxon>
        <taxon>Bacillati</taxon>
        <taxon>Cyanobacteriota</taxon>
        <taxon>Cyanophyceae</taxon>
        <taxon>Acaryochloridales</taxon>
        <taxon>Thermosynechococcaceae</taxon>
        <taxon>Pseudocalidococcus</taxon>
        <taxon>Pseudocalidococcus azoricus</taxon>
    </lineage>
</organism>
<feature type="compositionally biased region" description="Polar residues" evidence="2">
    <location>
        <begin position="1"/>
        <end position="12"/>
    </location>
</feature>
<evidence type="ECO:0000313" key="4">
    <source>
        <dbReference type="Proteomes" id="UP001268256"/>
    </source>
</evidence>
<reference evidence="4" key="1">
    <citation type="submission" date="2023-07" db="EMBL/GenBank/DDBJ databases">
        <authorList>
            <person name="Luz R."/>
            <person name="Cordeiro R."/>
            <person name="Fonseca A."/>
            <person name="Goncalves V."/>
        </authorList>
    </citation>
    <scope>NUCLEOTIDE SEQUENCE [LARGE SCALE GENOMIC DNA]</scope>
    <source>
        <strain evidence="4">BACA0444</strain>
    </source>
</reference>
<accession>A0AAE4JVY5</accession>
<evidence type="ECO:0000313" key="3">
    <source>
        <dbReference type="EMBL" id="MDS3859543.1"/>
    </source>
</evidence>
<sequence>MFQPNPTSQPTDNRPIDNRGVPMIPTTSPADLPLLQQLRELEELLIMEGVKIPLTGRKIIAEEEILHHLEEIEKKIPETVLTAERILAKRDEIISQAQNFSQDIIQKAERKAAQIADELRIVQQAEMEAQKIRENVQREVEALRQRTVDDLNRMRQQTEQEIYQLRHRAEADAQQTQTDADAYAYKVLGDMENQFLEMLRVVRNGRQHLQHQAPRHKH</sequence>
<comment type="caution">
    <text evidence="3">The sequence shown here is derived from an EMBL/GenBank/DDBJ whole genome shotgun (WGS) entry which is preliminary data.</text>
</comment>
<evidence type="ECO:0000256" key="2">
    <source>
        <dbReference type="SAM" id="MobiDB-lite"/>
    </source>
</evidence>
<proteinExistence type="predicted"/>
<keyword evidence="1" id="KW-0175">Coiled coil</keyword>
<dbReference type="Proteomes" id="UP001268256">
    <property type="component" value="Unassembled WGS sequence"/>
</dbReference>
<protein>
    <submittedName>
        <fullName evidence="3">ATP synthase F0 subunit B</fullName>
    </submittedName>
</protein>
<gene>
    <name evidence="3" type="ORF">RIF25_01850</name>
</gene>
<dbReference type="RefSeq" id="WP_322876851.1">
    <property type="nucleotide sequence ID" value="NZ_JAVMIP010000001.1"/>
</dbReference>
<dbReference type="AlphaFoldDB" id="A0AAE4JVY5"/>